<keyword evidence="3" id="KW-1185">Reference proteome</keyword>
<dbReference type="SUPFAM" id="SSF55961">
    <property type="entry name" value="Bet v1-like"/>
    <property type="match status" value="1"/>
</dbReference>
<protein>
    <submittedName>
        <fullName evidence="2">SRPBCC family protein</fullName>
    </submittedName>
</protein>
<name>A0ABR7WHG9_9ACTN</name>
<evidence type="ECO:0000256" key="1">
    <source>
        <dbReference type="SAM" id="Phobius"/>
    </source>
</evidence>
<reference evidence="2 3" key="1">
    <citation type="submission" date="2020-09" db="EMBL/GenBank/DDBJ databases">
        <title>Novel species in genus Gordonia.</title>
        <authorList>
            <person name="Zhang G."/>
        </authorList>
    </citation>
    <scope>NUCLEOTIDE SEQUENCE [LARGE SCALE GENOMIC DNA]</scope>
    <source>
        <strain evidence="2 3">ON-33</strain>
    </source>
</reference>
<feature type="transmembrane region" description="Helical" evidence="1">
    <location>
        <begin position="115"/>
        <end position="138"/>
    </location>
</feature>
<keyword evidence="1" id="KW-0472">Membrane</keyword>
<organism evidence="2 3">
    <name type="scientific">Gordonia hankookensis</name>
    <dbReference type="NCBI Taxonomy" id="589403"/>
    <lineage>
        <taxon>Bacteria</taxon>
        <taxon>Bacillati</taxon>
        <taxon>Actinomycetota</taxon>
        <taxon>Actinomycetes</taxon>
        <taxon>Mycobacteriales</taxon>
        <taxon>Gordoniaceae</taxon>
        <taxon>Gordonia</taxon>
    </lineage>
</organism>
<dbReference type="RefSeq" id="WP_190268580.1">
    <property type="nucleotide sequence ID" value="NZ_BAABAD010000004.1"/>
</dbReference>
<proteinExistence type="predicted"/>
<evidence type="ECO:0000313" key="2">
    <source>
        <dbReference type="EMBL" id="MBD1322207.1"/>
    </source>
</evidence>
<accession>A0ABR7WHG9</accession>
<dbReference type="InterPro" id="IPR023393">
    <property type="entry name" value="START-like_dom_sf"/>
</dbReference>
<keyword evidence="1" id="KW-1133">Transmembrane helix</keyword>
<keyword evidence="1" id="KW-0812">Transmembrane</keyword>
<comment type="caution">
    <text evidence="2">The sequence shown here is derived from an EMBL/GenBank/DDBJ whole genome shotgun (WGS) entry which is preliminary data.</text>
</comment>
<dbReference type="Gene3D" id="3.30.530.20">
    <property type="match status" value="1"/>
</dbReference>
<sequence length="152" mass="16783">MSPTRRVLIADVTVPFGAPPTTTFDYLVDPENRPHWQSSLRRIEDLAPVGDRAGGTGTSWRDITLVPWVRPRLEVIECVAPLRWREIGRWWFVDASLSLAVSALPDGRTEVRARAYLTVPLILSASTLVLTMLAPFALRADLDSAASIVGGY</sequence>
<dbReference type="CDD" id="cd07812">
    <property type="entry name" value="SRPBCC"/>
    <property type="match status" value="1"/>
</dbReference>
<gene>
    <name evidence="2" type="ORF">IDF66_21725</name>
</gene>
<dbReference type="Proteomes" id="UP000602395">
    <property type="component" value="Unassembled WGS sequence"/>
</dbReference>
<dbReference type="EMBL" id="JACWMS010000005">
    <property type="protein sequence ID" value="MBD1322207.1"/>
    <property type="molecule type" value="Genomic_DNA"/>
</dbReference>
<evidence type="ECO:0000313" key="3">
    <source>
        <dbReference type="Proteomes" id="UP000602395"/>
    </source>
</evidence>